<dbReference type="HOGENOM" id="CLU_767271_0_0_1"/>
<dbReference type="Proteomes" id="UP000053789">
    <property type="component" value="Unassembled WGS sequence"/>
</dbReference>
<dbReference type="EMBL" id="KN846993">
    <property type="protein sequence ID" value="KIW90518.1"/>
    <property type="molecule type" value="Genomic_DNA"/>
</dbReference>
<proteinExistence type="predicted"/>
<reference evidence="1" key="1">
    <citation type="submission" date="2015-01" db="EMBL/GenBank/DDBJ databases">
        <title>The Genome Sequence of Cladophialophora bantiana CBS 173.52.</title>
        <authorList>
            <consortium name="The Broad Institute Genomics Platform"/>
            <person name="Cuomo C."/>
            <person name="de Hoog S."/>
            <person name="Gorbushina A."/>
            <person name="Stielow B."/>
            <person name="Teixiera M."/>
            <person name="Abouelleil A."/>
            <person name="Chapman S.B."/>
            <person name="Priest M."/>
            <person name="Young S.K."/>
            <person name="Wortman J."/>
            <person name="Nusbaum C."/>
            <person name="Birren B."/>
        </authorList>
    </citation>
    <scope>NUCLEOTIDE SEQUENCE [LARGE SCALE GENOMIC DNA]</scope>
    <source>
        <strain evidence="1">CBS 173.52</strain>
    </source>
</reference>
<dbReference type="RefSeq" id="XP_016617187.1">
    <property type="nucleotide sequence ID" value="XM_016766889.1"/>
</dbReference>
<organism evidence="1 2">
    <name type="scientific">Cladophialophora bantiana (strain ATCC 10958 / CBS 173.52 / CDC B-1940 / NIH 8579)</name>
    <name type="common">Xylohypha bantiana</name>
    <dbReference type="NCBI Taxonomy" id="1442370"/>
    <lineage>
        <taxon>Eukaryota</taxon>
        <taxon>Fungi</taxon>
        <taxon>Dikarya</taxon>
        <taxon>Ascomycota</taxon>
        <taxon>Pezizomycotina</taxon>
        <taxon>Eurotiomycetes</taxon>
        <taxon>Chaetothyriomycetidae</taxon>
        <taxon>Chaetothyriales</taxon>
        <taxon>Herpotrichiellaceae</taxon>
        <taxon>Cladophialophora</taxon>
    </lineage>
</organism>
<evidence type="ECO:0000313" key="2">
    <source>
        <dbReference type="Proteomes" id="UP000053789"/>
    </source>
</evidence>
<dbReference type="AlphaFoldDB" id="A0A0D2HBD9"/>
<sequence>MPIFGTRPDGIYCPLRQLGTRGVQTYEVALASILTIASNYYQQKTGTIDMGVSTRQNHTHRLLSHVIQDPNQDIDAVLAAIIFTQLVEFALGRTRSVENSMKCLGAILAQRGGMSNIPKLQPKLVDPFYVSVQYMFAEYKFSSEIEQQVTRTNFLSSLHSVLANFGHICTTTPPPGSDNSDLPEFFVDSKLTCRYYQSLTTARKKLWEILNKFTNAVTVSDHSVPYVVQSGTFLVLLHLSHTLVPLESSISKFESFVSRLEEVCEGSFSTSPEAQMCVLRSTTLGSIISHVRQEFSPPESRLEQEARVNQIIIDGLKVFGGADNRKRTLLLHHLHARLFTGNSDGGDIWLNKSKQWSLARE</sequence>
<dbReference type="GeneID" id="27702093"/>
<protein>
    <submittedName>
        <fullName evidence="1">Uncharacterized protein</fullName>
    </submittedName>
</protein>
<keyword evidence="2" id="KW-1185">Reference proteome</keyword>
<accession>A0A0D2HBD9</accession>
<name>A0A0D2HBD9_CLAB1</name>
<evidence type="ECO:0000313" key="1">
    <source>
        <dbReference type="EMBL" id="KIW90518.1"/>
    </source>
</evidence>
<gene>
    <name evidence="1" type="ORF">Z519_09165</name>
</gene>